<keyword evidence="3" id="KW-1185">Reference proteome</keyword>
<sequence>MKDFSEDRPEMPPIGLEALAVCQALDRDVEYLFDELLFTEQYQKITNTSDDYCQKGVIQLLRKARPSKRPRYEKTITSFGREKEINAPRSKGETLTTQQGYQNSSDVLFTSKRISDPDPQKERLDPIPTKRNESAELDS</sequence>
<accession>A0A4Y2NBB6</accession>
<comment type="caution">
    <text evidence="2">The sequence shown here is derived from an EMBL/GenBank/DDBJ whole genome shotgun (WGS) entry which is preliminary data.</text>
</comment>
<feature type="compositionally biased region" description="Basic and acidic residues" evidence="1">
    <location>
        <begin position="113"/>
        <end position="139"/>
    </location>
</feature>
<protein>
    <submittedName>
        <fullName evidence="2">Uncharacterized protein</fullName>
    </submittedName>
</protein>
<dbReference type="AlphaFoldDB" id="A0A4Y2NBB6"/>
<feature type="compositionally biased region" description="Polar residues" evidence="1">
    <location>
        <begin position="93"/>
        <end position="108"/>
    </location>
</feature>
<evidence type="ECO:0000313" key="3">
    <source>
        <dbReference type="Proteomes" id="UP000499080"/>
    </source>
</evidence>
<dbReference type="EMBL" id="BGPR01008880">
    <property type="protein sequence ID" value="GBN36675.1"/>
    <property type="molecule type" value="Genomic_DNA"/>
</dbReference>
<evidence type="ECO:0000313" key="2">
    <source>
        <dbReference type="EMBL" id="GBN36675.1"/>
    </source>
</evidence>
<feature type="compositionally biased region" description="Basic and acidic residues" evidence="1">
    <location>
        <begin position="82"/>
        <end position="92"/>
    </location>
</feature>
<organism evidence="2 3">
    <name type="scientific">Araneus ventricosus</name>
    <name type="common">Orbweaver spider</name>
    <name type="synonym">Epeira ventricosa</name>
    <dbReference type="NCBI Taxonomy" id="182803"/>
    <lineage>
        <taxon>Eukaryota</taxon>
        <taxon>Metazoa</taxon>
        <taxon>Ecdysozoa</taxon>
        <taxon>Arthropoda</taxon>
        <taxon>Chelicerata</taxon>
        <taxon>Arachnida</taxon>
        <taxon>Araneae</taxon>
        <taxon>Araneomorphae</taxon>
        <taxon>Entelegynae</taxon>
        <taxon>Araneoidea</taxon>
        <taxon>Araneidae</taxon>
        <taxon>Araneus</taxon>
    </lineage>
</organism>
<name>A0A4Y2NBB6_ARAVE</name>
<feature type="region of interest" description="Disordered" evidence="1">
    <location>
        <begin position="82"/>
        <end position="139"/>
    </location>
</feature>
<reference evidence="2 3" key="1">
    <citation type="journal article" date="2019" name="Sci. Rep.">
        <title>Orb-weaving spider Araneus ventricosus genome elucidates the spidroin gene catalogue.</title>
        <authorList>
            <person name="Kono N."/>
            <person name="Nakamura H."/>
            <person name="Ohtoshi R."/>
            <person name="Moran D.A.P."/>
            <person name="Shinohara A."/>
            <person name="Yoshida Y."/>
            <person name="Fujiwara M."/>
            <person name="Mori M."/>
            <person name="Tomita M."/>
            <person name="Arakawa K."/>
        </authorList>
    </citation>
    <scope>NUCLEOTIDE SEQUENCE [LARGE SCALE GENOMIC DNA]</scope>
</reference>
<dbReference type="Proteomes" id="UP000499080">
    <property type="component" value="Unassembled WGS sequence"/>
</dbReference>
<gene>
    <name evidence="2" type="ORF">AVEN_87974_1</name>
</gene>
<evidence type="ECO:0000256" key="1">
    <source>
        <dbReference type="SAM" id="MobiDB-lite"/>
    </source>
</evidence>
<proteinExistence type="predicted"/>